<feature type="region of interest" description="Disordered" evidence="1">
    <location>
        <begin position="1"/>
        <end position="22"/>
    </location>
</feature>
<organism evidence="2 3">
    <name type="scientific">Biomphalaria pfeifferi</name>
    <name type="common">Bloodfluke planorb</name>
    <name type="synonym">Freshwater snail</name>
    <dbReference type="NCBI Taxonomy" id="112525"/>
    <lineage>
        <taxon>Eukaryota</taxon>
        <taxon>Metazoa</taxon>
        <taxon>Spiralia</taxon>
        <taxon>Lophotrochozoa</taxon>
        <taxon>Mollusca</taxon>
        <taxon>Gastropoda</taxon>
        <taxon>Heterobranchia</taxon>
        <taxon>Euthyneura</taxon>
        <taxon>Panpulmonata</taxon>
        <taxon>Hygrophila</taxon>
        <taxon>Lymnaeoidea</taxon>
        <taxon>Planorbidae</taxon>
        <taxon>Biomphalaria</taxon>
    </lineage>
</organism>
<feature type="region of interest" description="Disordered" evidence="1">
    <location>
        <begin position="35"/>
        <end position="79"/>
    </location>
</feature>
<sequence>MEKHPKILEGMPQNRGRTVKRQGKECHMIVEGLPPTMEKHPQVTGRNAARQRKDRQKTVEGMPQDSGRTYKRRDLQITI</sequence>
<comment type="caution">
    <text evidence="2">The sequence shown here is derived from an EMBL/GenBank/DDBJ whole genome shotgun (WGS) entry which is preliminary data.</text>
</comment>
<reference evidence="2" key="2">
    <citation type="submission" date="2023-04" db="EMBL/GenBank/DDBJ databases">
        <authorList>
            <person name="Bu L."/>
            <person name="Lu L."/>
            <person name="Laidemitt M.R."/>
            <person name="Zhang S.M."/>
            <person name="Mutuku M."/>
            <person name="Mkoji G."/>
            <person name="Steinauer M."/>
            <person name="Loker E.S."/>
        </authorList>
    </citation>
    <scope>NUCLEOTIDE SEQUENCE</scope>
    <source>
        <strain evidence="2">KasaAsao</strain>
        <tissue evidence="2">Whole Snail</tissue>
    </source>
</reference>
<gene>
    <name evidence="2" type="ORF">Bpfe_003061</name>
</gene>
<proteinExistence type="predicted"/>
<dbReference type="EMBL" id="JASAOG010000007">
    <property type="protein sequence ID" value="KAK0067554.1"/>
    <property type="molecule type" value="Genomic_DNA"/>
</dbReference>
<dbReference type="AlphaFoldDB" id="A0AAD8C8J7"/>
<evidence type="ECO:0000313" key="3">
    <source>
        <dbReference type="Proteomes" id="UP001233172"/>
    </source>
</evidence>
<evidence type="ECO:0000256" key="1">
    <source>
        <dbReference type="SAM" id="MobiDB-lite"/>
    </source>
</evidence>
<reference evidence="2" key="1">
    <citation type="journal article" date="2023" name="PLoS Negl. Trop. Dis.">
        <title>A genome sequence for Biomphalaria pfeifferi, the major vector snail for the human-infecting parasite Schistosoma mansoni.</title>
        <authorList>
            <person name="Bu L."/>
            <person name="Lu L."/>
            <person name="Laidemitt M.R."/>
            <person name="Zhang S.M."/>
            <person name="Mutuku M."/>
            <person name="Mkoji G."/>
            <person name="Steinauer M."/>
            <person name="Loker E.S."/>
        </authorList>
    </citation>
    <scope>NUCLEOTIDE SEQUENCE</scope>
    <source>
        <strain evidence="2">KasaAsao</strain>
    </source>
</reference>
<protein>
    <submittedName>
        <fullName evidence="2">Uncharacterized protein</fullName>
    </submittedName>
</protein>
<evidence type="ECO:0000313" key="2">
    <source>
        <dbReference type="EMBL" id="KAK0067554.1"/>
    </source>
</evidence>
<dbReference type="Proteomes" id="UP001233172">
    <property type="component" value="Unassembled WGS sequence"/>
</dbReference>
<name>A0AAD8C8J7_BIOPF</name>
<keyword evidence="3" id="KW-1185">Reference proteome</keyword>
<accession>A0AAD8C8J7</accession>